<evidence type="ECO:0000256" key="1">
    <source>
        <dbReference type="SAM" id="MobiDB-lite"/>
    </source>
</evidence>
<dbReference type="AlphaFoldDB" id="A0A1H7QGG3"/>
<dbReference type="EMBL" id="FOAG01000005">
    <property type="protein sequence ID" value="SEL47200.1"/>
    <property type="molecule type" value="Genomic_DNA"/>
</dbReference>
<dbReference type="Pfam" id="PF03466">
    <property type="entry name" value="LysR_substrate"/>
    <property type="match status" value="1"/>
</dbReference>
<feature type="compositionally biased region" description="Polar residues" evidence="1">
    <location>
        <begin position="88"/>
        <end position="106"/>
    </location>
</feature>
<gene>
    <name evidence="3" type="ORF">SAMN05443999_105271</name>
</gene>
<evidence type="ECO:0000313" key="3">
    <source>
        <dbReference type="EMBL" id="SEL47200.1"/>
    </source>
</evidence>
<reference evidence="3 4" key="1">
    <citation type="submission" date="2016-10" db="EMBL/GenBank/DDBJ databases">
        <authorList>
            <person name="de Groot N.N."/>
        </authorList>
    </citation>
    <scope>NUCLEOTIDE SEQUENCE [LARGE SCALE GENOMIC DNA]</scope>
    <source>
        <strain evidence="3 4">DSM 100674</strain>
    </source>
</reference>
<accession>A0A1H7QGG3</accession>
<dbReference type="Gene3D" id="3.40.190.10">
    <property type="entry name" value="Periplasmic binding protein-like II"/>
    <property type="match status" value="2"/>
</dbReference>
<feature type="region of interest" description="Disordered" evidence="1">
    <location>
        <begin position="85"/>
        <end position="130"/>
    </location>
</feature>
<evidence type="ECO:0000313" key="4">
    <source>
        <dbReference type="Proteomes" id="UP000199582"/>
    </source>
</evidence>
<organism evidence="3 4">
    <name type="scientific">Roseovarius azorensis</name>
    <dbReference type="NCBI Taxonomy" id="1287727"/>
    <lineage>
        <taxon>Bacteria</taxon>
        <taxon>Pseudomonadati</taxon>
        <taxon>Pseudomonadota</taxon>
        <taxon>Alphaproteobacteria</taxon>
        <taxon>Rhodobacterales</taxon>
        <taxon>Roseobacteraceae</taxon>
        <taxon>Roseovarius</taxon>
    </lineage>
</organism>
<proteinExistence type="predicted"/>
<name>A0A1H7QGG3_9RHOB</name>
<protein>
    <submittedName>
        <fullName evidence="3">LysR substrate binding domain-containing protein</fullName>
    </submittedName>
</protein>
<dbReference type="SUPFAM" id="SSF53850">
    <property type="entry name" value="Periplasmic binding protein-like II"/>
    <property type="match status" value="1"/>
</dbReference>
<feature type="domain" description="LysR substrate-binding" evidence="2">
    <location>
        <begin position="3"/>
        <end position="87"/>
    </location>
</feature>
<sequence length="130" mass="14238">MLERKVDQRNIHVDPAIEIDSCANIKSLVSIDCGYSILPFHTIARDVARGRLACLEFETPNLWSSAHLVHHSSRPLTRATKAVHDEIPSSSTHCSPITRGQAQHSSRVGRRGPCPPDPTRKGSGRVLGIS</sequence>
<dbReference type="InterPro" id="IPR005119">
    <property type="entry name" value="LysR_subst-bd"/>
</dbReference>
<keyword evidence="4" id="KW-1185">Reference proteome</keyword>
<dbReference type="STRING" id="1287727.SAMN05443999_105271"/>
<evidence type="ECO:0000259" key="2">
    <source>
        <dbReference type="Pfam" id="PF03466"/>
    </source>
</evidence>
<dbReference type="OrthoDB" id="8479357at2"/>
<dbReference type="Proteomes" id="UP000199582">
    <property type="component" value="Unassembled WGS sequence"/>
</dbReference>